<dbReference type="PANTHER" id="PTHR12855:SF10">
    <property type="entry name" value="DNA METHYLTRANSFERASE 1-ASSOCIATED PROTEIN 1"/>
    <property type="match status" value="1"/>
</dbReference>
<proteinExistence type="inferred from homology"/>
<evidence type="ECO:0000256" key="3">
    <source>
        <dbReference type="ARBA" id="ARBA00019132"/>
    </source>
</evidence>
<evidence type="ECO:0000256" key="2">
    <source>
        <dbReference type="ARBA" id="ARBA00006918"/>
    </source>
</evidence>
<name>A0A136J267_9PEZI</name>
<dbReference type="GO" id="GO:0006281">
    <property type="term" value="P:DNA repair"/>
    <property type="evidence" value="ECO:0007669"/>
    <property type="project" value="InterPro"/>
</dbReference>
<feature type="domain" description="DAMP1 SANT/Myb-like" evidence="9">
    <location>
        <begin position="137"/>
        <end position="236"/>
    </location>
</feature>
<protein>
    <recommendedName>
        <fullName evidence="3">SWR1-complex protein 4</fullName>
    </recommendedName>
</protein>
<dbReference type="FunCoup" id="A0A136J267">
    <property type="interactions" value="906"/>
</dbReference>
<reference evidence="11" key="1">
    <citation type="submission" date="2016-02" db="EMBL/GenBank/DDBJ databases">
        <title>Draft genome sequence of Microdochium bolleyi, a fungal endophyte of beachgrass.</title>
        <authorList>
            <consortium name="DOE Joint Genome Institute"/>
            <person name="David A.S."/>
            <person name="May G."/>
            <person name="Haridas S."/>
            <person name="Lim J."/>
            <person name="Wang M."/>
            <person name="Labutti K."/>
            <person name="Lipzen A."/>
            <person name="Barry K."/>
            <person name="Grigoriev I.V."/>
        </authorList>
    </citation>
    <scope>NUCLEOTIDE SEQUENCE [LARGE SCALE GENOMIC DNA]</scope>
    <source>
        <strain evidence="11">J235TASD1</strain>
    </source>
</reference>
<keyword evidence="11" id="KW-1185">Reference proteome</keyword>
<feature type="compositionally biased region" description="Basic and acidic residues" evidence="8">
    <location>
        <begin position="391"/>
        <end position="406"/>
    </location>
</feature>
<dbReference type="PANTHER" id="PTHR12855">
    <property type="entry name" value="DNA METHYLTRANSFERASE 1-ASSOCIATED PROTEIN 1 FAMILY MEMBER"/>
    <property type="match status" value="1"/>
</dbReference>
<comment type="subcellular location">
    <subcellularLocation>
        <location evidence="1">Nucleus</location>
    </subcellularLocation>
</comment>
<dbReference type="OrthoDB" id="19740at2759"/>
<dbReference type="Proteomes" id="UP000070501">
    <property type="component" value="Unassembled WGS sequence"/>
</dbReference>
<evidence type="ECO:0000259" key="9">
    <source>
        <dbReference type="Pfam" id="PF16282"/>
    </source>
</evidence>
<evidence type="ECO:0000256" key="1">
    <source>
        <dbReference type="ARBA" id="ARBA00004123"/>
    </source>
</evidence>
<feature type="compositionally biased region" description="Low complexity" evidence="8">
    <location>
        <begin position="357"/>
        <end position="376"/>
    </location>
</feature>
<keyword evidence="4" id="KW-0156">Chromatin regulator</keyword>
<dbReference type="GO" id="GO:0000812">
    <property type="term" value="C:Swr1 complex"/>
    <property type="evidence" value="ECO:0007669"/>
    <property type="project" value="TreeGrafter"/>
</dbReference>
<feature type="compositionally biased region" description="Basic and acidic residues" evidence="8">
    <location>
        <begin position="586"/>
        <end position="600"/>
    </location>
</feature>
<evidence type="ECO:0000256" key="4">
    <source>
        <dbReference type="ARBA" id="ARBA00022853"/>
    </source>
</evidence>
<evidence type="ECO:0000313" key="11">
    <source>
        <dbReference type="Proteomes" id="UP000070501"/>
    </source>
</evidence>
<evidence type="ECO:0000256" key="6">
    <source>
        <dbReference type="ARBA" id="ARBA00023163"/>
    </source>
</evidence>
<organism evidence="10 11">
    <name type="scientific">Microdochium bolleyi</name>
    <dbReference type="NCBI Taxonomy" id="196109"/>
    <lineage>
        <taxon>Eukaryota</taxon>
        <taxon>Fungi</taxon>
        <taxon>Dikarya</taxon>
        <taxon>Ascomycota</taxon>
        <taxon>Pezizomycotina</taxon>
        <taxon>Sordariomycetes</taxon>
        <taxon>Xylariomycetidae</taxon>
        <taxon>Xylariales</taxon>
        <taxon>Microdochiaceae</taxon>
        <taxon>Microdochium</taxon>
    </lineage>
</organism>
<dbReference type="Pfam" id="PF16282">
    <property type="entry name" value="SANT_DAMP1_like"/>
    <property type="match status" value="1"/>
</dbReference>
<feature type="region of interest" description="Disordered" evidence="8">
    <location>
        <begin position="517"/>
        <end position="627"/>
    </location>
</feature>
<comment type="similarity">
    <text evidence="2">Belongs to the SWC4 family.</text>
</comment>
<dbReference type="STRING" id="196109.A0A136J267"/>
<feature type="region of interest" description="Disordered" evidence="8">
    <location>
        <begin position="1"/>
        <end position="35"/>
    </location>
</feature>
<dbReference type="InParanoid" id="A0A136J267"/>
<dbReference type="GO" id="GO:0000122">
    <property type="term" value="P:negative regulation of transcription by RNA polymerase II"/>
    <property type="evidence" value="ECO:0007669"/>
    <property type="project" value="TreeGrafter"/>
</dbReference>
<keyword evidence="5" id="KW-0805">Transcription regulation</keyword>
<dbReference type="InterPro" id="IPR027109">
    <property type="entry name" value="Swc4/Dmap1"/>
</dbReference>
<gene>
    <name evidence="10" type="ORF">Micbo1qcDRAFT_163957</name>
</gene>
<evidence type="ECO:0000313" key="10">
    <source>
        <dbReference type="EMBL" id="KXJ91179.1"/>
    </source>
</evidence>
<evidence type="ECO:0000256" key="5">
    <source>
        <dbReference type="ARBA" id="ARBA00023015"/>
    </source>
</evidence>
<sequence length="627" mass="69600">MAAHDIRDVLNLPAEGPGPRPSKKQKTSAARPNLKGLAREVQSLGGDNPIAIVPEISTFKKRRFGSRKPAAKWVLSPFQNSARDDSQALLLRHWRKQTEDLSRTTSQPEQPQQQDEGEAAETSAALVARPTELEDSAFAKYNVRVDVPQYSDELYEAALTSSEWTREETDYLFDLVRDFDLRWPLVWDRYEYVPAKAEATEGGEDADMTQAIVPATRARSLEDLKFRYYDVAAKIMAAQKKPEHMTSAEYDHYQKMTNYNPQSELQRKRFAEASLGRSKEEAREEESLLVEVRRILARTEKFNQERRELYDRLDYPQAENDINAFKTSAGLQNLLQTLMNVDKSKKRKSIMEATANAQTPASAVPQSAQPASTPASEGRRESTVAPPTAGGHRDSIGNADRPERPTKKGAPPAPQAERKKLTEDEERIYGVSHHDRLHTGPTFRYEKINKILTTKSHAQHQRIINTLLELDIPSRLNMPSRPVVEEMEKLLNSIGVLLDLRKVNDKVDGELKIEQAKKAERDKANGIVPTESSTDAPGQGKEDADAAPTDEAAKAGGAGSNVNGNQDDANQEDKETGDEGTGVGKDGADVKQEAGDDKAARPSSSGHKRSASELSTGSDKSVKRQKK</sequence>
<dbReference type="GO" id="GO:0003714">
    <property type="term" value="F:transcription corepressor activity"/>
    <property type="evidence" value="ECO:0007669"/>
    <property type="project" value="TreeGrafter"/>
</dbReference>
<evidence type="ECO:0000256" key="8">
    <source>
        <dbReference type="SAM" id="MobiDB-lite"/>
    </source>
</evidence>
<dbReference type="GO" id="GO:0006338">
    <property type="term" value="P:chromatin remodeling"/>
    <property type="evidence" value="ECO:0007669"/>
    <property type="project" value="InterPro"/>
</dbReference>
<dbReference type="Gene3D" id="1.10.10.60">
    <property type="entry name" value="Homeodomain-like"/>
    <property type="match status" value="1"/>
</dbReference>
<evidence type="ECO:0000256" key="7">
    <source>
        <dbReference type="ARBA" id="ARBA00023242"/>
    </source>
</evidence>
<feature type="region of interest" description="Disordered" evidence="8">
    <location>
        <begin position="355"/>
        <end position="433"/>
    </location>
</feature>
<dbReference type="GO" id="GO:0035267">
    <property type="term" value="C:NuA4 histone acetyltransferase complex"/>
    <property type="evidence" value="ECO:0007669"/>
    <property type="project" value="InterPro"/>
</dbReference>
<keyword evidence="6" id="KW-0804">Transcription</keyword>
<dbReference type="InterPro" id="IPR032563">
    <property type="entry name" value="DAMP1_SANT-like"/>
</dbReference>
<accession>A0A136J267</accession>
<dbReference type="EMBL" id="KQ964251">
    <property type="protein sequence ID" value="KXJ91179.1"/>
    <property type="molecule type" value="Genomic_DNA"/>
</dbReference>
<feature type="region of interest" description="Disordered" evidence="8">
    <location>
        <begin position="98"/>
        <end position="123"/>
    </location>
</feature>
<dbReference type="AlphaFoldDB" id="A0A136J267"/>
<keyword evidence="7" id="KW-0539">Nucleus</keyword>